<evidence type="ECO:0000259" key="5">
    <source>
        <dbReference type="PROSITE" id="PS51918"/>
    </source>
</evidence>
<dbReference type="CDD" id="cd01335">
    <property type="entry name" value="Radical_SAM"/>
    <property type="match status" value="1"/>
</dbReference>
<organism evidence="6 7">
    <name type="scientific">Agathobacter rectalis</name>
    <dbReference type="NCBI Taxonomy" id="39491"/>
    <lineage>
        <taxon>Bacteria</taxon>
        <taxon>Bacillati</taxon>
        <taxon>Bacillota</taxon>
        <taxon>Clostridia</taxon>
        <taxon>Lachnospirales</taxon>
        <taxon>Lachnospiraceae</taxon>
        <taxon>Agathobacter</taxon>
    </lineage>
</organism>
<dbReference type="SFLD" id="SFLDS00029">
    <property type="entry name" value="Radical_SAM"/>
    <property type="match status" value="1"/>
</dbReference>
<dbReference type="InterPro" id="IPR050377">
    <property type="entry name" value="Radical_SAM_PqqE_MftC-like"/>
</dbReference>
<evidence type="ECO:0000256" key="3">
    <source>
        <dbReference type="ARBA" id="ARBA00023004"/>
    </source>
</evidence>
<dbReference type="AlphaFoldDB" id="A0A415I5R3"/>
<keyword evidence="3" id="KW-0408">Iron</keyword>
<accession>A0A415I5R3</accession>
<evidence type="ECO:0000313" key="7">
    <source>
        <dbReference type="Proteomes" id="UP000286181"/>
    </source>
</evidence>
<dbReference type="Gene3D" id="3.20.20.70">
    <property type="entry name" value="Aldolase class I"/>
    <property type="match status" value="1"/>
</dbReference>
<dbReference type="PANTHER" id="PTHR11228:SF7">
    <property type="entry name" value="PQQA PEPTIDE CYCLASE"/>
    <property type="match status" value="1"/>
</dbReference>
<sequence length="305" mass="35685">MNDIYVAICYNCNENCSFCPCSKKEKNEKRCIDKNRMFQIIDEIKEEKSSITISGGEPTLHPDIAEIIKYAQDVGVYVTLLSNGENFANKVFFKMFAREVDARKLRVITTLHSHIADEHEKINRVSGSLQRSIHGLKELHNIGTKIEIKHCITKDNVKGLLQFYQYYDRIFPEDVNIQLCGIDYMGVNKENLYEEFLAVEDIKDNLERLFDHYIENRKNGSTRKLYAINIPLCSCDPYYWKFMSLKKGQLYKGYFDPYNSEIVNAYKNVDISKEYCKKCKVRHICNGTYMTAFDFFGEKLIKPYC</sequence>
<keyword evidence="4" id="KW-0411">Iron-sulfur</keyword>
<evidence type="ECO:0000256" key="2">
    <source>
        <dbReference type="ARBA" id="ARBA00022723"/>
    </source>
</evidence>
<dbReference type="InterPro" id="IPR007197">
    <property type="entry name" value="rSAM"/>
</dbReference>
<name>A0A415I5R3_9FIRM</name>
<dbReference type="SUPFAM" id="SSF102114">
    <property type="entry name" value="Radical SAM enzymes"/>
    <property type="match status" value="1"/>
</dbReference>
<evidence type="ECO:0000313" key="6">
    <source>
        <dbReference type="EMBL" id="RHL02989.1"/>
    </source>
</evidence>
<comment type="caution">
    <text evidence="6">The sequence shown here is derived from an EMBL/GenBank/DDBJ whole genome shotgun (WGS) entry which is preliminary data.</text>
</comment>
<feature type="domain" description="Radical SAM core" evidence="5">
    <location>
        <begin position="1"/>
        <end position="215"/>
    </location>
</feature>
<dbReference type="GO" id="GO:0003824">
    <property type="term" value="F:catalytic activity"/>
    <property type="evidence" value="ECO:0007669"/>
    <property type="project" value="InterPro"/>
</dbReference>
<dbReference type="RefSeq" id="WP_118372208.1">
    <property type="nucleotide sequence ID" value="NZ_QROF01000010.1"/>
</dbReference>
<dbReference type="InterPro" id="IPR058240">
    <property type="entry name" value="rSAM_sf"/>
</dbReference>
<gene>
    <name evidence="6" type="ORF">DW038_11055</name>
</gene>
<proteinExistence type="predicted"/>
<dbReference type="PANTHER" id="PTHR11228">
    <property type="entry name" value="RADICAL SAM DOMAIN PROTEIN"/>
    <property type="match status" value="1"/>
</dbReference>
<dbReference type="GO" id="GO:0046872">
    <property type="term" value="F:metal ion binding"/>
    <property type="evidence" value="ECO:0007669"/>
    <property type="project" value="UniProtKB-KW"/>
</dbReference>
<dbReference type="InterPro" id="IPR013785">
    <property type="entry name" value="Aldolase_TIM"/>
</dbReference>
<dbReference type="GO" id="GO:0051536">
    <property type="term" value="F:iron-sulfur cluster binding"/>
    <property type="evidence" value="ECO:0007669"/>
    <property type="project" value="UniProtKB-KW"/>
</dbReference>
<dbReference type="PROSITE" id="PS51918">
    <property type="entry name" value="RADICAL_SAM"/>
    <property type="match status" value="1"/>
</dbReference>
<dbReference type="EMBL" id="QROF01000010">
    <property type="protein sequence ID" value="RHL02989.1"/>
    <property type="molecule type" value="Genomic_DNA"/>
</dbReference>
<keyword evidence="2" id="KW-0479">Metal-binding</keyword>
<dbReference type="Proteomes" id="UP000286181">
    <property type="component" value="Unassembled WGS sequence"/>
</dbReference>
<reference evidence="6 7" key="1">
    <citation type="submission" date="2018-08" db="EMBL/GenBank/DDBJ databases">
        <title>A genome reference for cultivated species of the human gut microbiota.</title>
        <authorList>
            <person name="Zou Y."/>
            <person name="Xue W."/>
            <person name="Luo G."/>
        </authorList>
    </citation>
    <scope>NUCLEOTIDE SEQUENCE [LARGE SCALE GENOMIC DNA]</scope>
    <source>
        <strain evidence="6 7">AF39-14AC</strain>
    </source>
</reference>
<dbReference type="SFLD" id="SFLDG01067">
    <property type="entry name" value="SPASM/twitch_domain_containing"/>
    <property type="match status" value="1"/>
</dbReference>
<dbReference type="Pfam" id="PF04055">
    <property type="entry name" value="Radical_SAM"/>
    <property type="match status" value="1"/>
</dbReference>
<protein>
    <submittedName>
        <fullName evidence="6">Radical SAM protein</fullName>
    </submittedName>
</protein>
<evidence type="ECO:0000256" key="1">
    <source>
        <dbReference type="ARBA" id="ARBA00022691"/>
    </source>
</evidence>
<keyword evidence="1" id="KW-0949">S-adenosyl-L-methionine</keyword>
<evidence type="ECO:0000256" key="4">
    <source>
        <dbReference type="ARBA" id="ARBA00023014"/>
    </source>
</evidence>